<reference evidence="2 3" key="1">
    <citation type="journal article" date="2016" name="Nat. Commun.">
        <title>Thousands of microbial genomes shed light on interconnected biogeochemical processes in an aquifer system.</title>
        <authorList>
            <person name="Anantharaman K."/>
            <person name="Brown C.T."/>
            <person name="Hug L.A."/>
            <person name="Sharon I."/>
            <person name="Castelle C.J."/>
            <person name="Probst A.J."/>
            <person name="Thomas B.C."/>
            <person name="Singh A."/>
            <person name="Wilkins M.J."/>
            <person name="Karaoz U."/>
            <person name="Brodie E.L."/>
            <person name="Williams K.H."/>
            <person name="Hubbard S.S."/>
            <person name="Banfield J.F."/>
        </authorList>
    </citation>
    <scope>NUCLEOTIDE SEQUENCE [LARGE SCALE GENOMIC DNA]</scope>
</reference>
<accession>A0A1F6DTJ8</accession>
<organism evidence="2 3">
    <name type="scientific">Candidatus Kaiserbacteria bacterium RIFCSPHIGHO2_02_FULL_55_17</name>
    <dbReference type="NCBI Taxonomy" id="1798496"/>
    <lineage>
        <taxon>Bacteria</taxon>
        <taxon>Candidatus Kaiseribacteriota</taxon>
    </lineage>
</organism>
<protein>
    <submittedName>
        <fullName evidence="2">Uncharacterized protein</fullName>
    </submittedName>
</protein>
<feature type="region of interest" description="Disordered" evidence="1">
    <location>
        <begin position="504"/>
        <end position="529"/>
    </location>
</feature>
<feature type="compositionally biased region" description="Low complexity" evidence="1">
    <location>
        <begin position="952"/>
        <end position="970"/>
    </location>
</feature>
<comment type="caution">
    <text evidence="2">The sequence shown here is derived from an EMBL/GenBank/DDBJ whole genome shotgun (WGS) entry which is preliminary data.</text>
</comment>
<feature type="region of interest" description="Disordered" evidence="1">
    <location>
        <begin position="188"/>
        <end position="231"/>
    </location>
</feature>
<evidence type="ECO:0000256" key="1">
    <source>
        <dbReference type="SAM" id="MobiDB-lite"/>
    </source>
</evidence>
<dbReference type="EMBL" id="MFLJ01000011">
    <property type="protein sequence ID" value="OGG64775.1"/>
    <property type="molecule type" value="Genomic_DNA"/>
</dbReference>
<feature type="region of interest" description="Disordered" evidence="1">
    <location>
        <begin position="927"/>
        <end position="990"/>
    </location>
</feature>
<sequence>MAKKEGRPGSLGNELFDPTAFLFGIEGSYKELNDKLKEMGIEPENHLPHAWIDATKTLQTIRQLVEKYKAESKPEKKENIAAHIQKLGVSLRGKISNKAEKAAQEYLDTHPELSNKAVLKDAQRLLKIMRLSLSKTSEVSPEIGKGYIKYAELLDVNVKLRAADVLRDIIPEVSEFLTKNFPNAKTDYEETRAARRVAEEEEARKKAMPPPNPIASEPTPLSRPERVNESPEEINVGLGGKTFAQLEEEERLKQQIAVEEAERQRQEELAATKARLDAVSKKTEENRRSTQTEGVKIWQQAPANIPPIKSEPPISPEARELEAAEQAEIDTRIAAERAVEPGAPAVFRKYPRGHVETFVGPPAPADLAERQVAGVATTEPVAAEAGVDTSDVDPLQRAIEENRSRAQAEMNQLSSAAQPEVTQTDTKYRSLADRGVPSAEATSQEFQDIQNENHRAIVSGDIPAQEAARAKMDVFMAKQHEIVGKMGEYVDDLRTVENEQLADGGIEPTLGGEPEELVEGPLKTERTPAEEKSRLKSLIGALSEKMSAAKENFSKASEKGETKMEFLFTNLGEKYNKLPTWQKITLGGALAVGYGFTLPVSTTAAILYGGALVGTRFAAMAGSFRSNREMLERVNRRAGMGRLENMRLYQWLGSGTETGRKNTAMAKAMLQSFGMTGAMAYTAHELAEHHVGERIGQWFTDYLGGPAAEQAIPPVVLETGAAAPAAPVVPEAPVAEAPAPAPAQSAFQAEVRAVDNQIAAAQMADARAQAAGVGLPESPPSTVPDISVEATPGKGYEFMAKRLWEQLQTQNLDANKFAEGSDMRRLLEATPQDIDKVVHDIAKEHGLFKTEGNLAGSSVQINLGDKLTFNADGSLEVSNGQTYVNAPEGARVTLPYAPESPVAVPIDHTTSIRETVVQYPGTAVSDVTPAADVDSQPPVARVGAPVAGPTTEASLPAGAGEAAPAGTAEQAPPPAHGGSEVPPLPEGNLLQDSQGAAVLDSQGQPVVTSAAETSPMSIEAPPTLSIEHTTSFTNINQLQIDPTVPHIFQDANGSVYTYGNNFASRFTAAQEFVRANHGATVWVQAEKPVFHEGAWRPWAFSVRSGWFGRIVTDIPIGKPDVSHIGAINPNLFTKSLK</sequence>
<dbReference type="STRING" id="1798496.A3C94_03030"/>
<evidence type="ECO:0000313" key="3">
    <source>
        <dbReference type="Proteomes" id="UP000177232"/>
    </source>
</evidence>
<evidence type="ECO:0000313" key="2">
    <source>
        <dbReference type="EMBL" id="OGG64775.1"/>
    </source>
</evidence>
<proteinExistence type="predicted"/>
<gene>
    <name evidence="2" type="ORF">A3C94_03030</name>
</gene>
<feature type="compositionally biased region" description="Basic and acidic residues" evidence="1">
    <location>
        <begin position="188"/>
        <end position="205"/>
    </location>
</feature>
<dbReference type="Proteomes" id="UP000177232">
    <property type="component" value="Unassembled WGS sequence"/>
</dbReference>
<name>A0A1F6DTJ8_9BACT</name>
<dbReference type="AlphaFoldDB" id="A0A1F6DTJ8"/>